<accession>A0A1F8C422</accession>
<comment type="caution">
    <text evidence="1">The sequence shown here is derived from an EMBL/GenBank/DDBJ whole genome shotgun (WGS) entry which is preliminary data.</text>
</comment>
<dbReference type="STRING" id="1802525.A2975_00140"/>
<organism evidence="1 2">
    <name type="scientific">Candidatus Woesebacteria bacterium RIFCSPLOWO2_01_FULL_44_14</name>
    <dbReference type="NCBI Taxonomy" id="1802525"/>
    <lineage>
        <taxon>Bacteria</taxon>
        <taxon>Candidatus Woeseibacteriota</taxon>
    </lineage>
</organism>
<name>A0A1F8C422_9BACT</name>
<dbReference type="EMBL" id="MGHL01000003">
    <property type="protein sequence ID" value="OGM70609.1"/>
    <property type="molecule type" value="Genomic_DNA"/>
</dbReference>
<dbReference type="Proteomes" id="UP000178429">
    <property type="component" value="Unassembled WGS sequence"/>
</dbReference>
<gene>
    <name evidence="1" type="ORF">A2975_00140</name>
</gene>
<evidence type="ECO:0000313" key="2">
    <source>
        <dbReference type="Proteomes" id="UP000178429"/>
    </source>
</evidence>
<sequence length="255" mass="29613">MLGSSIIRAQQIAEYLGAKYNPRSGWENDVCIWVKPDLEAESAYVKTAGSKTYLDMIDYSRYVHWLRDHPDERGIVSSQFAYDILKEEMPGRIVLIPQQHCNFENFVRRRKKIANVGVIGSPRSFKYPLAEIGKRLEQIGLRLITNFNFQTRQDVTDFYKKIDIQIIWYTRRMFLKTPLKIINAASFGIPSVAAPHDGYKEVDDYYLKARTIDQLISEVKRLKNPQNYKAATKNLLGMAAKYHIKKIAKLYKQLV</sequence>
<protein>
    <recommendedName>
        <fullName evidence="3">Glycosyl transferase family 1 domain-containing protein</fullName>
    </recommendedName>
</protein>
<evidence type="ECO:0008006" key="3">
    <source>
        <dbReference type="Google" id="ProtNLM"/>
    </source>
</evidence>
<proteinExistence type="predicted"/>
<dbReference type="AlphaFoldDB" id="A0A1F8C422"/>
<dbReference type="Gene3D" id="3.40.50.2000">
    <property type="entry name" value="Glycogen Phosphorylase B"/>
    <property type="match status" value="1"/>
</dbReference>
<evidence type="ECO:0000313" key="1">
    <source>
        <dbReference type="EMBL" id="OGM70609.1"/>
    </source>
</evidence>
<reference evidence="1 2" key="1">
    <citation type="journal article" date="2016" name="Nat. Commun.">
        <title>Thousands of microbial genomes shed light on interconnected biogeochemical processes in an aquifer system.</title>
        <authorList>
            <person name="Anantharaman K."/>
            <person name="Brown C.T."/>
            <person name="Hug L.A."/>
            <person name="Sharon I."/>
            <person name="Castelle C.J."/>
            <person name="Probst A.J."/>
            <person name="Thomas B.C."/>
            <person name="Singh A."/>
            <person name="Wilkins M.J."/>
            <person name="Karaoz U."/>
            <person name="Brodie E.L."/>
            <person name="Williams K.H."/>
            <person name="Hubbard S.S."/>
            <person name="Banfield J.F."/>
        </authorList>
    </citation>
    <scope>NUCLEOTIDE SEQUENCE [LARGE SCALE GENOMIC DNA]</scope>
</reference>